<dbReference type="Pfam" id="PF00950">
    <property type="entry name" value="ABC-3"/>
    <property type="match status" value="1"/>
</dbReference>
<feature type="transmembrane region" description="Helical" evidence="6">
    <location>
        <begin position="12"/>
        <end position="31"/>
    </location>
</feature>
<reference evidence="7" key="1">
    <citation type="submission" date="2018-06" db="EMBL/GenBank/DDBJ databases">
        <authorList>
            <person name="Zhirakovskaya E."/>
        </authorList>
    </citation>
    <scope>NUCLEOTIDE SEQUENCE</scope>
</reference>
<dbReference type="SUPFAM" id="SSF81345">
    <property type="entry name" value="ABC transporter involved in vitamin B12 uptake, BtuC"/>
    <property type="match status" value="1"/>
</dbReference>
<dbReference type="PANTHER" id="PTHR30477">
    <property type="entry name" value="ABC-TRANSPORTER METAL-BINDING PROTEIN"/>
    <property type="match status" value="1"/>
</dbReference>
<evidence type="ECO:0000256" key="2">
    <source>
        <dbReference type="ARBA" id="ARBA00008034"/>
    </source>
</evidence>
<evidence type="ECO:0000313" key="7">
    <source>
        <dbReference type="EMBL" id="VAX23460.1"/>
    </source>
</evidence>
<dbReference type="AlphaFoldDB" id="A0A3B1CLE7"/>
<dbReference type="GO" id="GO:0010043">
    <property type="term" value="P:response to zinc ion"/>
    <property type="evidence" value="ECO:0007669"/>
    <property type="project" value="TreeGrafter"/>
</dbReference>
<sequence length="268" mass="28338">MEMLSHEFMVRALAAGLMVGALCALLSVPVVLKKFSFMGVGVSHSAFGGVAIGALIGMNVTYSALIYSVFVALGIGWLSRIGSVHEDVSVGIVFAMSMSVGVVALGMMDGNNIDLFTYLFGSILAVTSSDLIMAGIVFVIVVGLLLLFYKEILIYCFDEEWARASGINVDRLQDLLLVMIAITVVVSIKLLGIVLVSALLVIPGATGLMLAKEYYSQYIYSLLAVWISVIAGLTISYHYDIASGATIVLSAGAIFIATALFAPKGAEN</sequence>
<feature type="transmembrane region" description="Helical" evidence="6">
    <location>
        <begin position="115"/>
        <end position="148"/>
    </location>
</feature>
<protein>
    <submittedName>
        <fullName evidence="7">Zinc ABC transporter, permease protein ZnuB</fullName>
    </submittedName>
</protein>
<keyword evidence="4 6" id="KW-1133">Transmembrane helix</keyword>
<dbReference type="GO" id="GO:0043190">
    <property type="term" value="C:ATP-binding cassette (ABC) transporter complex"/>
    <property type="evidence" value="ECO:0007669"/>
    <property type="project" value="InterPro"/>
</dbReference>
<name>A0A3B1CLE7_9ZZZZ</name>
<dbReference type="InterPro" id="IPR037294">
    <property type="entry name" value="ABC_BtuC-like"/>
</dbReference>
<accession>A0A3B1CLE7</accession>
<dbReference type="CDD" id="cd06550">
    <property type="entry name" value="TM_ABC_iron-siderophores_like"/>
    <property type="match status" value="1"/>
</dbReference>
<dbReference type="InterPro" id="IPR001626">
    <property type="entry name" value="ABC_TroCD"/>
</dbReference>
<evidence type="ECO:0000256" key="3">
    <source>
        <dbReference type="ARBA" id="ARBA00022692"/>
    </source>
</evidence>
<evidence type="ECO:0000256" key="1">
    <source>
        <dbReference type="ARBA" id="ARBA00004141"/>
    </source>
</evidence>
<gene>
    <name evidence="7" type="ORF">MNBD_NITROSPINAE02-334</name>
</gene>
<feature type="transmembrane region" description="Helical" evidence="6">
    <location>
        <begin position="88"/>
        <end position="108"/>
    </location>
</feature>
<dbReference type="EMBL" id="UOGE01000085">
    <property type="protein sequence ID" value="VAX23460.1"/>
    <property type="molecule type" value="Genomic_DNA"/>
</dbReference>
<proteinExistence type="inferred from homology"/>
<dbReference type="Gene3D" id="1.10.3470.10">
    <property type="entry name" value="ABC transporter involved in vitamin B12 uptake, BtuC"/>
    <property type="match status" value="1"/>
</dbReference>
<feature type="transmembrane region" description="Helical" evidence="6">
    <location>
        <begin position="175"/>
        <end position="202"/>
    </location>
</feature>
<evidence type="ECO:0000256" key="6">
    <source>
        <dbReference type="SAM" id="Phobius"/>
    </source>
</evidence>
<comment type="similarity">
    <text evidence="2">Belongs to the ABC-3 integral membrane protein family.</text>
</comment>
<evidence type="ECO:0000256" key="5">
    <source>
        <dbReference type="ARBA" id="ARBA00023136"/>
    </source>
</evidence>
<dbReference type="GO" id="GO:0055085">
    <property type="term" value="P:transmembrane transport"/>
    <property type="evidence" value="ECO:0007669"/>
    <property type="project" value="InterPro"/>
</dbReference>
<feature type="transmembrane region" description="Helical" evidence="6">
    <location>
        <begin position="64"/>
        <end position="82"/>
    </location>
</feature>
<dbReference type="PANTHER" id="PTHR30477:SF0">
    <property type="entry name" value="METAL TRANSPORT SYSTEM MEMBRANE PROTEIN TM_0125-RELATED"/>
    <property type="match status" value="1"/>
</dbReference>
<organism evidence="7">
    <name type="scientific">hydrothermal vent metagenome</name>
    <dbReference type="NCBI Taxonomy" id="652676"/>
    <lineage>
        <taxon>unclassified sequences</taxon>
        <taxon>metagenomes</taxon>
        <taxon>ecological metagenomes</taxon>
    </lineage>
</organism>
<feature type="transmembrane region" description="Helical" evidence="6">
    <location>
        <begin position="214"/>
        <end position="235"/>
    </location>
</feature>
<feature type="transmembrane region" description="Helical" evidence="6">
    <location>
        <begin position="241"/>
        <end position="262"/>
    </location>
</feature>
<keyword evidence="3 6" id="KW-0812">Transmembrane</keyword>
<comment type="subcellular location">
    <subcellularLocation>
        <location evidence="1">Membrane</location>
        <topology evidence="1">Multi-pass membrane protein</topology>
    </subcellularLocation>
</comment>
<evidence type="ECO:0000256" key="4">
    <source>
        <dbReference type="ARBA" id="ARBA00022989"/>
    </source>
</evidence>
<feature type="transmembrane region" description="Helical" evidence="6">
    <location>
        <begin position="37"/>
        <end position="57"/>
    </location>
</feature>
<keyword evidence="5 6" id="KW-0472">Membrane</keyword>